<evidence type="ECO:0000256" key="1">
    <source>
        <dbReference type="SAM" id="SignalP"/>
    </source>
</evidence>
<protein>
    <recommendedName>
        <fullName evidence="4">Excinuclease ABC subunit A</fullName>
    </recommendedName>
</protein>
<evidence type="ECO:0000313" key="2">
    <source>
        <dbReference type="EMBL" id="MBB4658217.1"/>
    </source>
</evidence>
<feature type="signal peptide" evidence="1">
    <location>
        <begin position="1"/>
        <end position="20"/>
    </location>
</feature>
<keyword evidence="1" id="KW-0732">Signal</keyword>
<dbReference type="RefSeq" id="WP_183815873.1">
    <property type="nucleotide sequence ID" value="NZ_JACHOB010000001.1"/>
</dbReference>
<name>A0A840I0H9_9PROT</name>
<dbReference type="Pfam" id="PF11776">
    <property type="entry name" value="RcnB"/>
    <property type="match status" value="1"/>
</dbReference>
<evidence type="ECO:0008006" key="4">
    <source>
        <dbReference type="Google" id="ProtNLM"/>
    </source>
</evidence>
<sequence>MRTLLMISAALTALCGSAAAAGPKPCPPGLADKGCTPPGQAKKYAVGAPLPSGYPYVRDRRAYRLPPPPEGHRYAKVDRDIVLVAEASRKVVEVVAIIDALGD</sequence>
<dbReference type="EMBL" id="JACHOB010000001">
    <property type="protein sequence ID" value="MBB4658217.1"/>
    <property type="molecule type" value="Genomic_DNA"/>
</dbReference>
<dbReference type="Proteomes" id="UP000563524">
    <property type="component" value="Unassembled WGS sequence"/>
</dbReference>
<dbReference type="InterPro" id="IPR024572">
    <property type="entry name" value="RcnB"/>
</dbReference>
<proteinExistence type="predicted"/>
<feature type="chain" id="PRO_5032712031" description="Excinuclease ABC subunit A" evidence="1">
    <location>
        <begin position="21"/>
        <end position="103"/>
    </location>
</feature>
<keyword evidence="3" id="KW-1185">Reference proteome</keyword>
<gene>
    <name evidence="2" type="ORF">GGQ59_000717</name>
</gene>
<comment type="caution">
    <text evidence="2">The sequence shown here is derived from an EMBL/GenBank/DDBJ whole genome shotgun (WGS) entry which is preliminary data.</text>
</comment>
<dbReference type="Gene3D" id="3.10.450.160">
    <property type="entry name" value="inner membrane protein cigr"/>
    <property type="match status" value="1"/>
</dbReference>
<accession>A0A840I0H9</accession>
<evidence type="ECO:0000313" key="3">
    <source>
        <dbReference type="Proteomes" id="UP000563524"/>
    </source>
</evidence>
<organism evidence="2 3">
    <name type="scientific">Parvularcula dongshanensis</name>
    <dbReference type="NCBI Taxonomy" id="1173995"/>
    <lineage>
        <taxon>Bacteria</taxon>
        <taxon>Pseudomonadati</taxon>
        <taxon>Pseudomonadota</taxon>
        <taxon>Alphaproteobacteria</taxon>
        <taxon>Parvularculales</taxon>
        <taxon>Parvularculaceae</taxon>
        <taxon>Parvularcula</taxon>
    </lineage>
</organism>
<dbReference type="AlphaFoldDB" id="A0A840I0H9"/>
<reference evidence="2 3" key="1">
    <citation type="submission" date="2020-08" db="EMBL/GenBank/DDBJ databases">
        <title>Genomic Encyclopedia of Type Strains, Phase IV (KMG-IV): sequencing the most valuable type-strain genomes for metagenomic binning, comparative biology and taxonomic classification.</title>
        <authorList>
            <person name="Goeker M."/>
        </authorList>
    </citation>
    <scope>NUCLEOTIDE SEQUENCE [LARGE SCALE GENOMIC DNA]</scope>
    <source>
        <strain evidence="2 3">DSM 102850</strain>
    </source>
</reference>